<name>A0A0H5QTP4_9EUKA</name>
<dbReference type="GO" id="GO:0005524">
    <property type="term" value="F:ATP binding"/>
    <property type="evidence" value="ECO:0007669"/>
    <property type="project" value="UniProtKB-KW"/>
</dbReference>
<evidence type="ECO:0000256" key="4">
    <source>
        <dbReference type="ARBA" id="ARBA00022692"/>
    </source>
</evidence>
<dbReference type="PANTHER" id="PTHR31187">
    <property type="match status" value="1"/>
</dbReference>
<feature type="transmembrane region" description="Helical" evidence="9">
    <location>
        <begin position="436"/>
        <end position="456"/>
    </location>
</feature>
<dbReference type="GO" id="GO:0005471">
    <property type="term" value="F:ATP:ADP antiporter activity"/>
    <property type="evidence" value="ECO:0007669"/>
    <property type="project" value="InterPro"/>
</dbReference>
<dbReference type="Pfam" id="PF03219">
    <property type="entry name" value="TLC"/>
    <property type="match status" value="1"/>
</dbReference>
<feature type="transmembrane region" description="Helical" evidence="9">
    <location>
        <begin position="273"/>
        <end position="293"/>
    </location>
</feature>
<dbReference type="PANTHER" id="PTHR31187:SF1">
    <property type="entry name" value="ADP,ATP CARRIER PROTEIN 1"/>
    <property type="match status" value="1"/>
</dbReference>
<keyword evidence="7 9" id="KW-1133">Transmembrane helix</keyword>
<sequence length="561" mass="62690">VTQGEITAFVDAAPRVPFRRLFLNDNRPVSTKMWSRRFVKTLWPVESHENKKVIPMIILSFLICLNYALLHDVKDIFVLNSMPIAAIPWLKFGFVLPASILMMLIFTKMSLHMSKPAIFYTFMSCFIGFFAIYASVLLPFQSYIEPGSRWTNAYTPLTQTEIDDAIRDHRTVIGNVETQFPPFLVPLMSIGAHWSTAMLYVVSELWGSVALSFLYWGYANDICQTSEAQRFYALFNVGANLSLICCGGVFLVIGSLTDDLNLNVARNDNNGSYVLFAVIALVAIISMGIYWWMQSNVLTDRRLCPPRSPIKTAPDGIAMTFGESLSTVFFDLYVLLIGVMVIVYGLAISFIEIYYKDCWSRRFVRRSDLYMFHGKFAVANGILSLLMILVGGKFAGRLGWTRTALITPITVIVTGFPFMALYVVQKHAPAAFQVDVLVWFGFAAVVFSKSCKYTFFDPVKEMAFIPLGETRSRAKCAVELVGARLGKSAASLLQLGLQTAFWTFKVGDYAEVLVGVLFITVAAWAGGTVALGQRYDAKIAITTATDTDREMDQPITKLTCQ</sequence>
<feature type="transmembrane region" description="Helical" evidence="9">
    <location>
        <begin position="82"/>
        <end position="106"/>
    </location>
</feature>
<evidence type="ECO:0000256" key="1">
    <source>
        <dbReference type="ARBA" id="ARBA00004141"/>
    </source>
</evidence>
<comment type="subcellular location">
    <subcellularLocation>
        <location evidence="1 9">Membrane</location>
        <topology evidence="1 9">Multi-pass membrane protein</topology>
    </subcellularLocation>
</comment>
<feature type="transmembrane region" description="Helical" evidence="9">
    <location>
        <begin position="376"/>
        <end position="396"/>
    </location>
</feature>
<keyword evidence="6 9" id="KW-0067">ATP-binding</keyword>
<feature type="transmembrane region" description="Helical" evidence="9">
    <location>
        <begin position="231"/>
        <end position="253"/>
    </location>
</feature>
<protein>
    <recommendedName>
        <fullName evidence="9">ADP,ATP carrier protein</fullName>
    </recommendedName>
</protein>
<feature type="transmembrane region" description="Helical" evidence="9">
    <location>
        <begin position="402"/>
        <end position="424"/>
    </location>
</feature>
<evidence type="ECO:0000256" key="6">
    <source>
        <dbReference type="ARBA" id="ARBA00022840"/>
    </source>
</evidence>
<feature type="transmembrane region" description="Helical" evidence="9">
    <location>
        <begin position="512"/>
        <end position="531"/>
    </location>
</feature>
<evidence type="ECO:0000256" key="5">
    <source>
        <dbReference type="ARBA" id="ARBA00022741"/>
    </source>
</evidence>
<evidence type="ECO:0000256" key="7">
    <source>
        <dbReference type="ARBA" id="ARBA00022989"/>
    </source>
</evidence>
<dbReference type="GO" id="GO:0016020">
    <property type="term" value="C:membrane"/>
    <property type="evidence" value="ECO:0007669"/>
    <property type="project" value="UniProtKB-SubCell"/>
</dbReference>
<feature type="transmembrane region" description="Helical" evidence="9">
    <location>
        <begin position="332"/>
        <end position="355"/>
    </location>
</feature>
<feature type="transmembrane region" description="Helical" evidence="9">
    <location>
        <begin position="53"/>
        <end position="70"/>
    </location>
</feature>
<evidence type="ECO:0000256" key="3">
    <source>
        <dbReference type="ARBA" id="ARBA00022448"/>
    </source>
</evidence>
<dbReference type="AlphaFoldDB" id="A0A0H5QTP4"/>
<accession>A0A0H5QTP4</accession>
<organism evidence="10">
    <name type="scientific">Spongospora subterranea</name>
    <dbReference type="NCBI Taxonomy" id="70186"/>
    <lineage>
        <taxon>Eukaryota</taxon>
        <taxon>Sar</taxon>
        <taxon>Rhizaria</taxon>
        <taxon>Endomyxa</taxon>
        <taxon>Phytomyxea</taxon>
        <taxon>Plasmodiophorida</taxon>
        <taxon>Plasmodiophoridae</taxon>
        <taxon>Spongospora</taxon>
    </lineage>
</organism>
<evidence type="ECO:0000313" key="10">
    <source>
        <dbReference type="EMBL" id="CRZ05275.1"/>
    </source>
</evidence>
<keyword evidence="5 9" id="KW-0547">Nucleotide-binding</keyword>
<dbReference type="InterPro" id="IPR004667">
    <property type="entry name" value="ADP_ATP_car_bac_type"/>
</dbReference>
<proteinExistence type="inferred from homology"/>
<feature type="transmembrane region" description="Helical" evidence="9">
    <location>
        <begin position="197"/>
        <end position="219"/>
    </location>
</feature>
<evidence type="ECO:0000256" key="9">
    <source>
        <dbReference type="RuleBase" id="RU363121"/>
    </source>
</evidence>
<keyword evidence="3 9" id="KW-0813">Transport</keyword>
<reference evidence="10" key="1">
    <citation type="submission" date="2015-04" db="EMBL/GenBank/DDBJ databases">
        <title>The genome sequence of the plant pathogenic Rhizarian Plasmodiophora brassicae reveals insights in its biotrophic life cycle and the origin of chitin synthesis.</title>
        <authorList>
            <person name="Schwelm A."/>
            <person name="Fogelqvist J."/>
            <person name="Knaust A."/>
            <person name="Julke S."/>
            <person name="Lilja T."/>
            <person name="Dhandapani V."/>
            <person name="Bonilla-Rosso G."/>
            <person name="Karlsson M."/>
            <person name="Shevchenko A."/>
            <person name="Choi S.R."/>
            <person name="Kim H.G."/>
            <person name="Park J.Y."/>
            <person name="Lim Y.P."/>
            <person name="Ludwig-Muller J."/>
            <person name="Dixelius C."/>
        </authorList>
    </citation>
    <scope>NUCLEOTIDE SEQUENCE</scope>
    <source>
        <tissue evidence="10">Potato root galls</tissue>
    </source>
</reference>
<evidence type="ECO:0000256" key="2">
    <source>
        <dbReference type="ARBA" id="ARBA00007127"/>
    </source>
</evidence>
<dbReference type="InterPro" id="IPR036259">
    <property type="entry name" value="MFS_trans_sf"/>
</dbReference>
<dbReference type="EMBL" id="HACM01004833">
    <property type="protein sequence ID" value="CRZ05275.1"/>
    <property type="molecule type" value="Transcribed_RNA"/>
</dbReference>
<feature type="transmembrane region" description="Helical" evidence="9">
    <location>
        <begin position="118"/>
        <end position="140"/>
    </location>
</feature>
<keyword evidence="8 9" id="KW-0472">Membrane</keyword>
<feature type="non-terminal residue" evidence="10">
    <location>
        <position position="1"/>
    </location>
</feature>
<evidence type="ECO:0000256" key="8">
    <source>
        <dbReference type="ARBA" id="ARBA00023136"/>
    </source>
</evidence>
<comment type="similarity">
    <text evidence="2 9">Belongs to the ADP/ATP translocase tlc family.</text>
</comment>
<dbReference type="SUPFAM" id="SSF103473">
    <property type="entry name" value="MFS general substrate transporter"/>
    <property type="match status" value="1"/>
</dbReference>
<keyword evidence="4 9" id="KW-0812">Transmembrane</keyword>